<accession>A0A1Y1Y5W3</accession>
<dbReference type="EMBL" id="MCFE01000237">
    <property type="protein sequence ID" value="ORX93420.1"/>
    <property type="molecule type" value="Genomic_DNA"/>
</dbReference>
<dbReference type="Proteomes" id="UP000193498">
    <property type="component" value="Unassembled WGS sequence"/>
</dbReference>
<keyword evidence="1" id="KW-1133">Transmembrane helix</keyword>
<dbReference type="AlphaFoldDB" id="A0A1Y1Y5W3"/>
<dbReference type="InParanoid" id="A0A1Y1Y5W3"/>
<feature type="transmembrane region" description="Helical" evidence="1">
    <location>
        <begin position="72"/>
        <end position="92"/>
    </location>
</feature>
<name>A0A1Y1Y5W3_9FUNG</name>
<keyword evidence="1" id="KW-0472">Membrane</keyword>
<reference evidence="2 3" key="1">
    <citation type="submission" date="2016-07" db="EMBL/GenBank/DDBJ databases">
        <title>Pervasive Adenine N6-methylation of Active Genes in Fungi.</title>
        <authorList>
            <consortium name="DOE Joint Genome Institute"/>
            <person name="Mondo S.J."/>
            <person name="Dannebaum R.O."/>
            <person name="Kuo R.C."/>
            <person name="Labutti K."/>
            <person name="Haridas S."/>
            <person name="Kuo A."/>
            <person name="Salamov A."/>
            <person name="Ahrendt S.R."/>
            <person name="Lipzen A."/>
            <person name="Sullivan W."/>
            <person name="Andreopoulos W.B."/>
            <person name="Clum A."/>
            <person name="Lindquist E."/>
            <person name="Daum C."/>
            <person name="Ramamoorthy G.K."/>
            <person name="Gryganskyi A."/>
            <person name="Culley D."/>
            <person name="Magnuson J.K."/>
            <person name="James T.Y."/>
            <person name="O'Malley M.A."/>
            <person name="Stajich J.E."/>
            <person name="Spatafora J.W."/>
            <person name="Visel A."/>
            <person name="Grigoriev I.V."/>
        </authorList>
    </citation>
    <scope>NUCLEOTIDE SEQUENCE [LARGE SCALE GENOMIC DNA]</scope>
    <source>
        <strain evidence="2 3">CBS 931.73</strain>
    </source>
</reference>
<gene>
    <name evidence="2" type="ORF">K493DRAFT_302711</name>
</gene>
<proteinExistence type="predicted"/>
<feature type="transmembrane region" description="Helical" evidence="1">
    <location>
        <begin position="12"/>
        <end position="35"/>
    </location>
</feature>
<evidence type="ECO:0000313" key="2">
    <source>
        <dbReference type="EMBL" id="ORX93420.1"/>
    </source>
</evidence>
<organism evidence="2 3">
    <name type="scientific">Basidiobolus meristosporus CBS 931.73</name>
    <dbReference type="NCBI Taxonomy" id="1314790"/>
    <lineage>
        <taxon>Eukaryota</taxon>
        <taxon>Fungi</taxon>
        <taxon>Fungi incertae sedis</taxon>
        <taxon>Zoopagomycota</taxon>
        <taxon>Entomophthoromycotina</taxon>
        <taxon>Basidiobolomycetes</taxon>
        <taxon>Basidiobolales</taxon>
        <taxon>Basidiobolaceae</taxon>
        <taxon>Basidiobolus</taxon>
    </lineage>
</organism>
<comment type="caution">
    <text evidence="2">The sequence shown here is derived from an EMBL/GenBank/DDBJ whole genome shotgun (WGS) entry which is preliminary data.</text>
</comment>
<feature type="transmembrane region" description="Helical" evidence="1">
    <location>
        <begin position="474"/>
        <end position="492"/>
    </location>
</feature>
<keyword evidence="3" id="KW-1185">Reference proteome</keyword>
<evidence type="ECO:0000256" key="1">
    <source>
        <dbReference type="SAM" id="Phobius"/>
    </source>
</evidence>
<keyword evidence="1" id="KW-0812">Transmembrane</keyword>
<evidence type="ECO:0000313" key="3">
    <source>
        <dbReference type="Proteomes" id="UP000193498"/>
    </source>
</evidence>
<protein>
    <submittedName>
        <fullName evidence="2">Uncharacterized protein</fullName>
    </submittedName>
</protein>
<sequence>MLVVNYTTSVICLRLLDLLLSGVISYVIILCAATTNSLTLAWIADQGLLSSVISAGAELVLSRHGRARQSRLAIFVVCIILLQIAANLAGFWTTQFVEELDDYGQLTEMSEVPFTRRDLRQQSMTVQSNDWLVPMNANIAKDMTEPKYGSRFLNATLTSVGIAKVLDLQWAEGGIPHSFCSKELSFCIRFQTEAAAYYNLTTNSTDYIELVEDPTAGRSPMYTTSGLILAGPKLYENMLQITEVADSSMDRTGVGRIGSWAKLTRMSFGRRDSKTAAQCAFTEVHHADPSFIKGRWKSKLIDFNLWTNLWSRAPSKMSTSTFGDPYRYAYVHRYDKAVAIYGVSSGAYGPRLSYRLLKCWGEGQVIFKANQDAQTKISDISGYSFDTQGIKQPSDTTYEIYEQHTETKKIRLSSEQDKLGHPTEEKSIQLEQLLAAAMNDDQAILSWLAAYREGTNVAVEVTSYYKMYRISKKYLYTVIALVVLLASIRLLLTKHQYRIFTAAPQNVIYMASTTSAMPQVGVPCVESRGTLNGHIDVVVYSKANKPLVLGVKTADNEKQQLNS</sequence>